<accession>A0A0C3WC63</accession>
<reference evidence="2" key="3">
    <citation type="submission" date="2015-04" db="UniProtKB">
        <authorList>
            <consortium name="EnsemblPlants"/>
        </authorList>
    </citation>
    <scope>IDENTIFICATION</scope>
    <source>
        <strain evidence="2">cv. Jemalong A17</strain>
    </source>
</reference>
<dbReference type="EnsemblPlants" id="AES81214">
    <property type="protein sequence ID" value="AES81214"/>
    <property type="gene ID" value="MTR_7g089820"/>
</dbReference>
<protein>
    <submittedName>
        <fullName evidence="1 2">Uncharacterized protein</fullName>
    </submittedName>
</protein>
<evidence type="ECO:0000313" key="2">
    <source>
        <dbReference type="EnsemblPlants" id="AES81214"/>
    </source>
</evidence>
<evidence type="ECO:0000313" key="3">
    <source>
        <dbReference type="Proteomes" id="UP000002051"/>
    </source>
</evidence>
<reference evidence="1 3" key="1">
    <citation type="journal article" date="2011" name="Nature">
        <title>The Medicago genome provides insight into the evolution of rhizobial symbioses.</title>
        <authorList>
            <person name="Young N.D."/>
            <person name="Debelle F."/>
            <person name="Oldroyd G.E."/>
            <person name="Geurts R."/>
            <person name="Cannon S.B."/>
            <person name="Udvardi M.K."/>
            <person name="Benedito V.A."/>
            <person name="Mayer K.F."/>
            <person name="Gouzy J."/>
            <person name="Schoof H."/>
            <person name="Van de Peer Y."/>
            <person name="Proost S."/>
            <person name="Cook D.R."/>
            <person name="Meyers B.C."/>
            <person name="Spannagl M."/>
            <person name="Cheung F."/>
            <person name="De Mita S."/>
            <person name="Krishnakumar V."/>
            <person name="Gundlach H."/>
            <person name="Zhou S."/>
            <person name="Mudge J."/>
            <person name="Bharti A.K."/>
            <person name="Murray J.D."/>
            <person name="Naoumkina M.A."/>
            <person name="Rosen B."/>
            <person name="Silverstein K.A."/>
            <person name="Tang H."/>
            <person name="Rombauts S."/>
            <person name="Zhao P.X."/>
            <person name="Zhou P."/>
            <person name="Barbe V."/>
            <person name="Bardou P."/>
            <person name="Bechner M."/>
            <person name="Bellec A."/>
            <person name="Berger A."/>
            <person name="Berges H."/>
            <person name="Bidwell S."/>
            <person name="Bisseling T."/>
            <person name="Choisne N."/>
            <person name="Couloux A."/>
            <person name="Denny R."/>
            <person name="Deshpande S."/>
            <person name="Dai X."/>
            <person name="Doyle J.J."/>
            <person name="Dudez A.M."/>
            <person name="Farmer A.D."/>
            <person name="Fouteau S."/>
            <person name="Franken C."/>
            <person name="Gibelin C."/>
            <person name="Gish J."/>
            <person name="Goldstein S."/>
            <person name="Gonzalez A.J."/>
            <person name="Green P.J."/>
            <person name="Hallab A."/>
            <person name="Hartog M."/>
            <person name="Hua A."/>
            <person name="Humphray S.J."/>
            <person name="Jeong D.H."/>
            <person name="Jing Y."/>
            <person name="Jocker A."/>
            <person name="Kenton S.M."/>
            <person name="Kim D.J."/>
            <person name="Klee K."/>
            <person name="Lai H."/>
            <person name="Lang C."/>
            <person name="Lin S."/>
            <person name="Macmil S.L."/>
            <person name="Magdelenat G."/>
            <person name="Matthews L."/>
            <person name="McCorrison J."/>
            <person name="Monaghan E.L."/>
            <person name="Mun J.H."/>
            <person name="Najar F.Z."/>
            <person name="Nicholson C."/>
            <person name="Noirot C."/>
            <person name="O'Bleness M."/>
            <person name="Paule C.R."/>
            <person name="Poulain J."/>
            <person name="Prion F."/>
            <person name="Qin B."/>
            <person name="Qu C."/>
            <person name="Retzel E.F."/>
            <person name="Riddle C."/>
            <person name="Sallet E."/>
            <person name="Samain S."/>
            <person name="Samson N."/>
            <person name="Sanders I."/>
            <person name="Saurat O."/>
            <person name="Scarpelli C."/>
            <person name="Schiex T."/>
            <person name="Segurens B."/>
            <person name="Severin A.J."/>
            <person name="Sherrier D.J."/>
            <person name="Shi R."/>
            <person name="Sims S."/>
            <person name="Singer S.R."/>
            <person name="Sinharoy S."/>
            <person name="Sterck L."/>
            <person name="Viollet A."/>
            <person name="Wang B.B."/>
            <person name="Wang K."/>
            <person name="Wang M."/>
            <person name="Wang X."/>
            <person name="Warfsmann J."/>
            <person name="Weissenbach J."/>
            <person name="White D.D."/>
            <person name="White J.D."/>
            <person name="Wiley G.B."/>
            <person name="Wincker P."/>
            <person name="Xing Y."/>
            <person name="Yang L."/>
            <person name="Yao Z."/>
            <person name="Ying F."/>
            <person name="Zhai J."/>
            <person name="Zhou L."/>
            <person name="Zuber A."/>
            <person name="Denarie J."/>
            <person name="Dixon R.A."/>
            <person name="May G.D."/>
            <person name="Schwartz D.C."/>
            <person name="Rogers J."/>
            <person name="Quetier F."/>
            <person name="Town C.D."/>
            <person name="Roe B.A."/>
        </authorList>
    </citation>
    <scope>NUCLEOTIDE SEQUENCE [LARGE SCALE GENOMIC DNA]</scope>
    <source>
        <strain evidence="1">A17</strain>
        <strain evidence="2 3">cv. Jemalong A17</strain>
    </source>
</reference>
<organism evidence="1 3">
    <name type="scientific">Medicago truncatula</name>
    <name type="common">Barrel medic</name>
    <name type="synonym">Medicago tribuloides</name>
    <dbReference type="NCBI Taxonomy" id="3880"/>
    <lineage>
        <taxon>Eukaryota</taxon>
        <taxon>Viridiplantae</taxon>
        <taxon>Streptophyta</taxon>
        <taxon>Embryophyta</taxon>
        <taxon>Tracheophyta</taxon>
        <taxon>Spermatophyta</taxon>
        <taxon>Magnoliopsida</taxon>
        <taxon>eudicotyledons</taxon>
        <taxon>Gunneridae</taxon>
        <taxon>Pentapetalae</taxon>
        <taxon>rosids</taxon>
        <taxon>fabids</taxon>
        <taxon>Fabales</taxon>
        <taxon>Fabaceae</taxon>
        <taxon>Papilionoideae</taxon>
        <taxon>50 kb inversion clade</taxon>
        <taxon>NPAAA clade</taxon>
        <taxon>Hologalegina</taxon>
        <taxon>IRL clade</taxon>
        <taxon>Trifolieae</taxon>
        <taxon>Medicago</taxon>
    </lineage>
</organism>
<dbReference type="Proteomes" id="UP000002051">
    <property type="component" value="Unassembled WGS sequence"/>
</dbReference>
<keyword evidence="3" id="KW-1185">Reference proteome</keyword>
<dbReference type="AlphaFoldDB" id="G7KQS4"/>
<gene>
    <name evidence="1" type="ordered locus">MTR_7g089820</name>
</gene>
<sequence length="67" mass="7365">MVGSLPELYILYGGASSAPSAQHQFLQLPRHQQPDTLLAGKDQFSFHSQSQYLTSGAIHHVTPDFIV</sequence>
<evidence type="ECO:0000313" key="1">
    <source>
        <dbReference type="EMBL" id="AES81214.2"/>
    </source>
</evidence>
<reference evidence="1 3" key="2">
    <citation type="journal article" date="2014" name="BMC Genomics">
        <title>An improved genome release (version Mt4.0) for the model legume Medicago truncatula.</title>
        <authorList>
            <person name="Tang H."/>
            <person name="Krishnakumar V."/>
            <person name="Bidwell S."/>
            <person name="Rosen B."/>
            <person name="Chan A."/>
            <person name="Zhou S."/>
            <person name="Gentzbittel L."/>
            <person name="Childs K.L."/>
            <person name="Yandell M."/>
            <person name="Gundlach H."/>
            <person name="Mayer K.F."/>
            <person name="Schwartz D.C."/>
            <person name="Town C.D."/>
        </authorList>
    </citation>
    <scope>GENOME REANNOTATION</scope>
    <source>
        <strain evidence="2 3">cv. Jemalong A17</strain>
    </source>
</reference>
<dbReference type="HOGENOM" id="CLU_2816320_0_0_1"/>
<accession>G7KQS4</accession>
<dbReference type="EMBL" id="CM001223">
    <property type="protein sequence ID" value="AES81214.2"/>
    <property type="molecule type" value="Genomic_DNA"/>
</dbReference>
<name>G7KQS4_MEDTR</name>
<proteinExistence type="predicted"/>